<comment type="caution">
    <text evidence="10">The sequence shown here is derived from an EMBL/GenBank/DDBJ whole genome shotgun (WGS) entry which is preliminary data.</text>
</comment>
<dbReference type="GO" id="GO:0005886">
    <property type="term" value="C:plasma membrane"/>
    <property type="evidence" value="ECO:0007669"/>
    <property type="project" value="UniProtKB-SubCell"/>
</dbReference>
<dbReference type="Proteomes" id="UP000325255">
    <property type="component" value="Unassembled WGS sequence"/>
</dbReference>
<dbReference type="EMBL" id="VWPK01000034">
    <property type="protein sequence ID" value="KAA5610354.1"/>
    <property type="molecule type" value="Genomic_DNA"/>
</dbReference>
<dbReference type="Pfam" id="PF07690">
    <property type="entry name" value="MFS_1"/>
    <property type="match status" value="1"/>
</dbReference>
<evidence type="ECO:0000313" key="11">
    <source>
        <dbReference type="Proteomes" id="UP000325255"/>
    </source>
</evidence>
<keyword evidence="3" id="KW-1003">Cell membrane</keyword>
<feature type="transmembrane region" description="Helical" evidence="8">
    <location>
        <begin position="70"/>
        <end position="89"/>
    </location>
</feature>
<name>A0A5M6IPZ8_9PROT</name>
<dbReference type="InterPro" id="IPR004638">
    <property type="entry name" value="EmrB-like"/>
</dbReference>
<feature type="transmembrane region" description="Helical" evidence="8">
    <location>
        <begin position="127"/>
        <end position="148"/>
    </location>
</feature>
<organism evidence="10 11">
    <name type="scientific">Rhodovastum atsumiense</name>
    <dbReference type="NCBI Taxonomy" id="504468"/>
    <lineage>
        <taxon>Bacteria</taxon>
        <taxon>Pseudomonadati</taxon>
        <taxon>Pseudomonadota</taxon>
        <taxon>Alphaproteobacteria</taxon>
        <taxon>Acetobacterales</taxon>
        <taxon>Acetobacteraceae</taxon>
        <taxon>Rhodovastum</taxon>
    </lineage>
</organism>
<gene>
    <name evidence="10" type="ORF">F1189_19805</name>
</gene>
<evidence type="ECO:0000256" key="2">
    <source>
        <dbReference type="ARBA" id="ARBA00022448"/>
    </source>
</evidence>
<feature type="transmembrane region" description="Helical" evidence="8">
    <location>
        <begin position="289"/>
        <end position="310"/>
    </location>
</feature>
<feature type="region of interest" description="Disordered" evidence="7">
    <location>
        <begin position="1"/>
        <end position="22"/>
    </location>
</feature>
<dbReference type="CDD" id="cd17503">
    <property type="entry name" value="MFS_LmrB_MDR_like"/>
    <property type="match status" value="1"/>
</dbReference>
<evidence type="ECO:0000256" key="1">
    <source>
        <dbReference type="ARBA" id="ARBA00004651"/>
    </source>
</evidence>
<dbReference type="OrthoDB" id="9771737at2"/>
<dbReference type="GO" id="GO:0022857">
    <property type="term" value="F:transmembrane transporter activity"/>
    <property type="evidence" value="ECO:0007669"/>
    <property type="project" value="InterPro"/>
</dbReference>
<evidence type="ECO:0000259" key="9">
    <source>
        <dbReference type="PROSITE" id="PS50850"/>
    </source>
</evidence>
<dbReference type="Gene3D" id="1.20.1720.10">
    <property type="entry name" value="Multidrug resistance protein D"/>
    <property type="match status" value="1"/>
</dbReference>
<evidence type="ECO:0000256" key="4">
    <source>
        <dbReference type="ARBA" id="ARBA00022692"/>
    </source>
</evidence>
<evidence type="ECO:0000256" key="5">
    <source>
        <dbReference type="ARBA" id="ARBA00022989"/>
    </source>
</evidence>
<feature type="transmembrane region" description="Helical" evidence="8">
    <location>
        <begin position="101"/>
        <end position="121"/>
    </location>
</feature>
<dbReference type="NCBIfam" id="TIGR00711">
    <property type="entry name" value="efflux_EmrB"/>
    <property type="match status" value="1"/>
</dbReference>
<feature type="transmembrane region" description="Helical" evidence="8">
    <location>
        <begin position="221"/>
        <end position="239"/>
    </location>
</feature>
<dbReference type="AlphaFoldDB" id="A0A5M6IPZ8"/>
<evidence type="ECO:0000256" key="8">
    <source>
        <dbReference type="SAM" id="Phobius"/>
    </source>
</evidence>
<proteinExistence type="predicted"/>
<evidence type="ECO:0000256" key="7">
    <source>
        <dbReference type="SAM" id="MobiDB-lite"/>
    </source>
</evidence>
<dbReference type="InterPro" id="IPR011701">
    <property type="entry name" value="MFS"/>
</dbReference>
<evidence type="ECO:0000256" key="3">
    <source>
        <dbReference type="ARBA" id="ARBA00022475"/>
    </source>
</evidence>
<sequence length="492" mass="51865">MTESDSTPPPAPLATATGAARSSPVVPVERRRARLTAMIVACALFMQNLDSTVIATALPTMARAFGADPVHMNVALTAYLLSLAVFIPASGWMADRFGARNVFRVAIAVFTLASVLCGSAQSLSSLVVFRVLQGLGGAMMLPVGRLLLLRNTPKSDLVAVMAWFTTPSLIGPVVGPPLGGFLTTYFSWRLVFDINIPIGIIGIVLVTLFIEDVREPSDSRFDWVGFAFAGLSLGCLMFGLETVGRGIAPEWLTGATLGVGLLAGLAYALHARRHPAPLLDFTLLRYRTFLVSVIGGTLFRVGVGAIPFLLPMMLQLTFGQSAVQSGLITFASAAGALVMKPVAMAVLRRFGFRDTLLCNGILSALLLALCAGFNPGWPVVAIYAVLLAGGFFRSLQFTAYNALAFDDIPRTRMSAATSLYSTIQQVSLTLGISVGAASLTVAMALRGETAPGLGDFSVAFLVVALVSLLAAPTSLGMSRNAASEMSGHRQRD</sequence>
<keyword evidence="5 8" id="KW-1133">Transmembrane helix</keyword>
<dbReference type="InterPro" id="IPR036259">
    <property type="entry name" value="MFS_trans_sf"/>
</dbReference>
<evidence type="ECO:0000256" key="6">
    <source>
        <dbReference type="ARBA" id="ARBA00023136"/>
    </source>
</evidence>
<comment type="subcellular location">
    <subcellularLocation>
        <location evidence="1">Cell membrane</location>
        <topology evidence="1">Multi-pass membrane protein</topology>
    </subcellularLocation>
</comment>
<keyword evidence="2" id="KW-0813">Transport</keyword>
<feature type="transmembrane region" description="Helical" evidence="8">
    <location>
        <begin position="157"/>
        <end position="174"/>
    </location>
</feature>
<protein>
    <submittedName>
        <fullName evidence="10">Multidrug efflux MFS transporter</fullName>
    </submittedName>
</protein>
<dbReference type="RefSeq" id="WP_150042600.1">
    <property type="nucleotide sequence ID" value="NZ_OW485601.1"/>
</dbReference>
<feature type="transmembrane region" description="Helical" evidence="8">
    <location>
        <begin position="251"/>
        <end position="269"/>
    </location>
</feature>
<feature type="transmembrane region" description="Helical" evidence="8">
    <location>
        <begin position="380"/>
        <end position="405"/>
    </location>
</feature>
<feature type="transmembrane region" description="Helical" evidence="8">
    <location>
        <begin position="426"/>
        <end position="445"/>
    </location>
</feature>
<accession>A0A5M6IPZ8</accession>
<feature type="transmembrane region" description="Helical" evidence="8">
    <location>
        <begin position="457"/>
        <end position="475"/>
    </location>
</feature>
<evidence type="ECO:0000313" key="10">
    <source>
        <dbReference type="EMBL" id="KAA5610354.1"/>
    </source>
</evidence>
<feature type="domain" description="Major facilitator superfamily (MFS) profile" evidence="9">
    <location>
        <begin position="36"/>
        <end position="482"/>
    </location>
</feature>
<keyword evidence="4 8" id="KW-0812">Transmembrane</keyword>
<dbReference type="InterPro" id="IPR020846">
    <property type="entry name" value="MFS_dom"/>
</dbReference>
<dbReference type="PANTHER" id="PTHR42718:SF46">
    <property type="entry name" value="BLR6921 PROTEIN"/>
    <property type="match status" value="1"/>
</dbReference>
<feature type="transmembrane region" description="Helical" evidence="8">
    <location>
        <begin position="186"/>
        <end position="209"/>
    </location>
</feature>
<dbReference type="PANTHER" id="PTHR42718">
    <property type="entry name" value="MAJOR FACILITATOR SUPERFAMILY MULTIDRUG TRANSPORTER MFSC"/>
    <property type="match status" value="1"/>
</dbReference>
<keyword evidence="11" id="KW-1185">Reference proteome</keyword>
<reference evidence="10 11" key="1">
    <citation type="submission" date="2019-09" db="EMBL/GenBank/DDBJ databases">
        <title>Genome sequence of Rhodovastum atsumiense, a diverse member of the Acetobacteraceae family of non-sulfur purple photosynthetic bacteria.</title>
        <authorList>
            <person name="Meyer T."/>
            <person name="Kyndt J."/>
        </authorList>
    </citation>
    <scope>NUCLEOTIDE SEQUENCE [LARGE SCALE GENOMIC DNA]</scope>
    <source>
        <strain evidence="10 11">DSM 21279</strain>
    </source>
</reference>
<keyword evidence="6 8" id="KW-0472">Membrane</keyword>
<feature type="compositionally biased region" description="Low complexity" evidence="7">
    <location>
        <begin position="13"/>
        <end position="22"/>
    </location>
</feature>
<feature type="transmembrane region" description="Helical" evidence="8">
    <location>
        <begin position="35"/>
        <end position="58"/>
    </location>
</feature>
<feature type="transmembrane region" description="Helical" evidence="8">
    <location>
        <begin position="355"/>
        <end position="374"/>
    </location>
</feature>
<dbReference type="PROSITE" id="PS50850">
    <property type="entry name" value="MFS"/>
    <property type="match status" value="1"/>
</dbReference>
<dbReference type="SUPFAM" id="SSF103473">
    <property type="entry name" value="MFS general substrate transporter"/>
    <property type="match status" value="1"/>
</dbReference>
<feature type="transmembrane region" description="Helical" evidence="8">
    <location>
        <begin position="322"/>
        <end position="343"/>
    </location>
</feature>
<dbReference type="Gene3D" id="1.20.1250.20">
    <property type="entry name" value="MFS general substrate transporter like domains"/>
    <property type="match status" value="1"/>
</dbReference>